<evidence type="ECO:0000313" key="1">
    <source>
        <dbReference type="EMBL" id="KUM48471.1"/>
    </source>
</evidence>
<gene>
    <name evidence="1" type="ORF">ABT39_MTgene4486</name>
</gene>
<name>A0A124GND3_PICGL</name>
<accession>A0A124GND3</accession>
<comment type="caution">
    <text evidence="1">The sequence shown here is derived from an EMBL/GenBank/DDBJ whole genome shotgun (WGS) entry which is preliminary data.</text>
</comment>
<keyword evidence="1" id="KW-0496">Mitochondrion</keyword>
<dbReference type="AlphaFoldDB" id="A0A124GND3"/>
<proteinExistence type="predicted"/>
<reference evidence="1" key="1">
    <citation type="journal article" date="2015" name="Genome Biol. Evol.">
        <title>Organellar Genomes of White Spruce (Picea glauca): Assembly and Annotation.</title>
        <authorList>
            <person name="Jackman S.D."/>
            <person name="Warren R.L."/>
            <person name="Gibb E.A."/>
            <person name="Vandervalk B.P."/>
            <person name="Mohamadi H."/>
            <person name="Chu J."/>
            <person name="Raymond A."/>
            <person name="Pleasance S."/>
            <person name="Coope R."/>
            <person name="Wildung M.R."/>
            <person name="Ritland C.E."/>
            <person name="Bousquet J."/>
            <person name="Jones S.J."/>
            <person name="Bohlmann J."/>
            <person name="Birol I."/>
        </authorList>
    </citation>
    <scope>NUCLEOTIDE SEQUENCE [LARGE SCALE GENOMIC DNA]</scope>
    <source>
        <tissue evidence="1">Flushing bud</tissue>
    </source>
</reference>
<dbReference type="EMBL" id="LKAM01000005">
    <property type="protein sequence ID" value="KUM48471.1"/>
    <property type="molecule type" value="Genomic_DNA"/>
</dbReference>
<sequence>MNRERQVESLFLYTLRRQTTGFFVASNRKSSIPSIHSKERKWNLLRLKLVSVRLVSMDLTGSDTA</sequence>
<geneLocation type="mitochondrion" evidence="1"/>
<organism evidence="1">
    <name type="scientific">Picea glauca</name>
    <name type="common">White spruce</name>
    <name type="synonym">Pinus glauca</name>
    <dbReference type="NCBI Taxonomy" id="3330"/>
    <lineage>
        <taxon>Eukaryota</taxon>
        <taxon>Viridiplantae</taxon>
        <taxon>Streptophyta</taxon>
        <taxon>Embryophyta</taxon>
        <taxon>Tracheophyta</taxon>
        <taxon>Spermatophyta</taxon>
        <taxon>Pinopsida</taxon>
        <taxon>Pinidae</taxon>
        <taxon>Conifers I</taxon>
        <taxon>Pinales</taxon>
        <taxon>Pinaceae</taxon>
        <taxon>Picea</taxon>
    </lineage>
</organism>
<protein>
    <submittedName>
        <fullName evidence="1">Uncharacterized protein</fullName>
    </submittedName>
</protein>